<dbReference type="RefSeq" id="WP_135075606.1">
    <property type="nucleotide sequence ID" value="NZ_SPSB01000004.1"/>
</dbReference>
<comment type="caution">
    <text evidence="1">The sequence shown here is derived from an EMBL/GenBank/DDBJ whole genome shotgun (WGS) entry which is preliminary data.</text>
</comment>
<reference evidence="1 2" key="1">
    <citation type="submission" date="2019-03" db="EMBL/GenBank/DDBJ databases">
        <title>Algoriphagus sp. nov, a new strain isolated from root system soil of mangrove plant Kandelia.</title>
        <authorList>
            <person name="Yin Q."/>
            <person name="Wang K."/>
            <person name="Song Z."/>
        </authorList>
    </citation>
    <scope>NUCLEOTIDE SEQUENCE [LARGE SCALE GENOMIC DNA]</scope>
    <source>
        <strain evidence="1 2">XY-J91</strain>
    </source>
</reference>
<dbReference type="PROSITE" id="PS51257">
    <property type="entry name" value="PROKAR_LIPOPROTEIN"/>
    <property type="match status" value="1"/>
</dbReference>
<dbReference type="EMBL" id="SPSB01000004">
    <property type="protein sequence ID" value="TFV93443.1"/>
    <property type="molecule type" value="Genomic_DNA"/>
</dbReference>
<keyword evidence="2" id="KW-1185">Reference proteome</keyword>
<dbReference type="Proteomes" id="UP000297647">
    <property type="component" value="Unassembled WGS sequence"/>
</dbReference>
<accession>A0A4Y9QR18</accession>
<evidence type="ECO:0000313" key="1">
    <source>
        <dbReference type="EMBL" id="TFV93443.1"/>
    </source>
</evidence>
<dbReference type="InterPro" id="IPR025316">
    <property type="entry name" value="DUF4221"/>
</dbReference>
<dbReference type="OrthoDB" id="828261at2"/>
<proteinExistence type="predicted"/>
<name>A0A4Y9QR18_9BACT</name>
<protein>
    <submittedName>
        <fullName evidence="1">DUF4221 domain-containing protein</fullName>
    </submittedName>
</protein>
<organism evidence="1 2">
    <name type="scientific">Algoriphagus kandeliae</name>
    <dbReference type="NCBI Taxonomy" id="2562278"/>
    <lineage>
        <taxon>Bacteria</taxon>
        <taxon>Pseudomonadati</taxon>
        <taxon>Bacteroidota</taxon>
        <taxon>Cytophagia</taxon>
        <taxon>Cytophagales</taxon>
        <taxon>Cyclobacteriaceae</taxon>
        <taxon>Algoriphagus</taxon>
    </lineage>
</organism>
<sequence length="385" mass="44457">MKKLDLFLRLELASVALLFLGLFSCSKEKTVPISFSPEVVSKYFHTGNSLGQFYFFNQVRNDSLLVFNVYNHALDIIDTRLDSVVSSIPFEFNGPNAVNEITSFYYHNEDSIFLAENNQAIVLINSKGQLKRRYGDFESSFETGEREKVYDNSPSLRFASQLLYNSDAQEIFLYFMSFNQPEKKRIFASYSLETGKSKSIPIHYPANYLGKRLDLSKLFLTSATLDRKGFAYIFSGSPEVFRYDFHSSSISSVEANPPWKKVKADDIPFGPMNTSEKQSFMAENPFYYKIFYDSYRNVFYRLSSSPRPNSTEADFHYVNYNKILVSILDSKLNLISDFYLPKKDTYNVGFSFVTSEGLWISYNSKNQDDENFIKGDLIRIKELSK</sequence>
<dbReference type="AlphaFoldDB" id="A0A4Y9QR18"/>
<dbReference type="Pfam" id="PF13970">
    <property type="entry name" value="DUF4221"/>
    <property type="match status" value="1"/>
</dbReference>
<evidence type="ECO:0000313" key="2">
    <source>
        <dbReference type="Proteomes" id="UP000297647"/>
    </source>
</evidence>
<gene>
    <name evidence="1" type="ORF">E4S40_14425</name>
</gene>